<dbReference type="Proteomes" id="UP000001491">
    <property type="component" value="Chromosome"/>
</dbReference>
<feature type="transmembrane region" description="Helical" evidence="6">
    <location>
        <begin position="918"/>
        <end position="939"/>
    </location>
</feature>
<reference evidence="8" key="1">
    <citation type="journal article" date="2009" name="BMC Bioinformatics">
        <title>The Mycoplasma conjunctivae genome sequencing, annotation and analysis.</title>
        <authorList>
            <person name="Calderon-Copete S.P."/>
            <person name="Wigger G."/>
            <person name="Wunderlin C."/>
            <person name="Schmidheini T."/>
            <person name="Frey J."/>
            <person name="Quail M.A."/>
            <person name="Falquet L."/>
        </authorList>
    </citation>
    <scope>NUCLEOTIDE SEQUENCE [LARGE SCALE GENOMIC DNA]</scope>
    <source>
        <strain evidence="8">ATCC 25834 / NCTC 10147 / HRC/581</strain>
    </source>
</reference>
<evidence type="ECO:0000256" key="5">
    <source>
        <dbReference type="ARBA" id="ARBA00023136"/>
    </source>
</evidence>
<feature type="transmembrane region" description="Helical" evidence="6">
    <location>
        <begin position="529"/>
        <end position="548"/>
    </location>
</feature>
<evidence type="ECO:0000256" key="2">
    <source>
        <dbReference type="ARBA" id="ARBA00022475"/>
    </source>
</evidence>
<feature type="transmembrane region" description="Helical" evidence="6">
    <location>
        <begin position="867"/>
        <end position="887"/>
    </location>
</feature>
<sequence length="940" mass="111258">MSLIITTQTKKQTQVAISFEHNLNVLNSVIVGTIGQEANNINENFIFTKSTVIAEFFKQTQINNVLIAHNGNDFSFAFSSIINTVLNKKKIYSGILNNEIGSSKTIAKQFFLNEKKYDFFIYIEVLNVNKNKNIVKIYLLNSQLKMLTKEEENFINNTAINEIVYKKEDILDSKSISTNNDDLLFWFANKDLDWQKIENNYQFFDANYVSQLNNFFKEEQINIEKLSPIRKHFKQLTIIKQAKENSLIWRKIINSTQFKTKYVFWIKNNKIKIAHRKNLIFNIIKDDDIKFLVLDYIRNNFSKSTQFLISYESKPFFNNFVQKYFNGKIHYYSEYNQVAENSIYNIKQKNNDNLIIINQDGIFFSPKSNSEKIYFGLNTSFLLFWFVQILDYYSKNKQDIFDVIDKVKQESDFVYRYKTKMFISRNSFFNLLNELINSDDIKSFNFELDKQNLNNNYIIAKFFLEKGDYFKLLYSKEEEKLSITTFLKSANHSEKEAIFLENKIINKVKIVKKDTTISKKNTKKNVAKLAIFLTVIILIVFLLIYKFYNSSFQNGSPTGIFIKFYDYFFTPKIYRFYFIINLILFIIWMILMSVQIKRVLHYQGINPHFKHLFVATFISGFMQMSTPFAFGGEISYYWYLQRKGYPLKNISATLTYNALVHQIFNLLISILFISLGFYFYRDLFNLDSTEKIIFFIWLIANIFLNIFVLLIIIVIGIWKKLQYWLIRNFVWLLHLNIWKKIEDSKRVEYNIQFFIDNFKNQFIEVLANKSLLFEVLLVYKLPLFLVSSSFATLVLTLQKANYNINDLSIIDYIKFLSGNTILAMSNNLSPAPGGVGSVDIITQLVFKSYFRQDDNLNLTIFNFANRFYTWFLPYIISAFGIITVWIGEKRIDKYKEIRKTLELNSSLKSQITKSSTKFYKYAILFWSVIVIVFSLFILLH</sequence>
<evidence type="ECO:0000313" key="8">
    <source>
        <dbReference type="Proteomes" id="UP000001491"/>
    </source>
</evidence>
<protein>
    <recommendedName>
        <fullName evidence="9">Lysylphosphatidylglycerol synthase</fullName>
    </recommendedName>
</protein>
<dbReference type="Pfam" id="PF03706">
    <property type="entry name" value="LPG_synthase_TM"/>
    <property type="match status" value="1"/>
</dbReference>
<accession>C5J5S7</accession>
<proteinExistence type="predicted"/>
<dbReference type="EMBL" id="FM864216">
    <property type="protein sequence ID" value="CAT04816.1"/>
    <property type="molecule type" value="Genomic_DNA"/>
</dbReference>
<keyword evidence="2" id="KW-1003">Cell membrane</keyword>
<dbReference type="AlphaFoldDB" id="C5J5S7"/>
<evidence type="ECO:0008006" key="9">
    <source>
        <dbReference type="Google" id="ProtNLM"/>
    </source>
</evidence>
<dbReference type="PANTHER" id="PTHR39087:SF2">
    <property type="entry name" value="UPF0104 MEMBRANE PROTEIN MJ1595"/>
    <property type="match status" value="1"/>
</dbReference>
<feature type="transmembrane region" description="Helical" evidence="6">
    <location>
        <begin position="777"/>
        <end position="797"/>
    </location>
</feature>
<evidence type="ECO:0000256" key="1">
    <source>
        <dbReference type="ARBA" id="ARBA00004651"/>
    </source>
</evidence>
<comment type="subcellular location">
    <subcellularLocation>
        <location evidence="1">Cell membrane</location>
        <topology evidence="1">Multi-pass membrane protein</topology>
    </subcellularLocation>
</comment>
<keyword evidence="5 6" id="KW-0472">Membrane</keyword>
<evidence type="ECO:0000256" key="6">
    <source>
        <dbReference type="SAM" id="Phobius"/>
    </source>
</evidence>
<organism evidence="7 8">
    <name type="scientific">Mesomycoplasma conjunctivae (strain ATCC 25834 / NCTC 10147 / HRC/581)</name>
    <name type="common">Mycoplasma conjunctivae</name>
    <dbReference type="NCBI Taxonomy" id="572263"/>
    <lineage>
        <taxon>Bacteria</taxon>
        <taxon>Bacillati</taxon>
        <taxon>Mycoplasmatota</taxon>
        <taxon>Mycoplasmoidales</taxon>
        <taxon>Metamycoplasmataceae</taxon>
        <taxon>Mesomycoplasma</taxon>
    </lineage>
</organism>
<feature type="transmembrane region" description="Helical" evidence="6">
    <location>
        <begin position="573"/>
        <end position="591"/>
    </location>
</feature>
<dbReference type="NCBIfam" id="TIGR00374">
    <property type="entry name" value="flippase-like domain"/>
    <property type="match status" value="1"/>
</dbReference>
<name>C5J5S7_MESCH</name>
<evidence type="ECO:0000256" key="4">
    <source>
        <dbReference type="ARBA" id="ARBA00022989"/>
    </source>
</evidence>
<dbReference type="GO" id="GO:0005886">
    <property type="term" value="C:plasma membrane"/>
    <property type="evidence" value="ECO:0007669"/>
    <property type="project" value="UniProtKB-SubCell"/>
</dbReference>
<feature type="transmembrane region" description="Helical" evidence="6">
    <location>
        <begin position="692"/>
        <end position="715"/>
    </location>
</feature>
<keyword evidence="8" id="KW-1185">Reference proteome</keyword>
<dbReference type="InterPro" id="IPR022791">
    <property type="entry name" value="L-PG_synthase/AglD"/>
</dbReference>
<dbReference type="eggNOG" id="COG1109">
    <property type="taxonomic scope" value="Bacteria"/>
</dbReference>
<dbReference type="KEGG" id="mco:MCJ_001260"/>
<dbReference type="HOGENOM" id="CLU_012871_0_0_14"/>
<evidence type="ECO:0000313" key="7">
    <source>
        <dbReference type="EMBL" id="CAT04816.1"/>
    </source>
</evidence>
<feature type="transmembrane region" description="Helical" evidence="6">
    <location>
        <begin position="373"/>
        <end position="393"/>
    </location>
</feature>
<keyword evidence="3 6" id="KW-0812">Transmembrane</keyword>
<keyword evidence="4 6" id="KW-1133">Transmembrane helix</keyword>
<dbReference type="PANTHER" id="PTHR39087">
    <property type="entry name" value="UPF0104 MEMBRANE PROTEIN MJ1595"/>
    <property type="match status" value="1"/>
</dbReference>
<gene>
    <name evidence="7" type="ordered locus">MCJ_001260</name>
</gene>
<evidence type="ECO:0000256" key="3">
    <source>
        <dbReference type="ARBA" id="ARBA00022692"/>
    </source>
</evidence>
<feature type="transmembrane region" description="Helical" evidence="6">
    <location>
        <begin position="612"/>
        <end position="639"/>
    </location>
</feature>
<feature type="transmembrane region" description="Helical" evidence="6">
    <location>
        <begin position="659"/>
        <end position="680"/>
    </location>
</feature>